<dbReference type="EMBL" id="CAJJDM010000129">
    <property type="protein sequence ID" value="CAD8105136.1"/>
    <property type="molecule type" value="Genomic_DNA"/>
</dbReference>
<accession>A0A8S1PQ21</accession>
<gene>
    <name evidence="1" type="ORF">PPRIM_AZ9-3.1.T1260068</name>
</gene>
<protein>
    <submittedName>
        <fullName evidence="1">Uncharacterized protein</fullName>
    </submittedName>
</protein>
<proteinExistence type="predicted"/>
<reference evidence="1" key="1">
    <citation type="submission" date="2021-01" db="EMBL/GenBank/DDBJ databases">
        <authorList>
            <consortium name="Genoscope - CEA"/>
            <person name="William W."/>
        </authorList>
    </citation>
    <scope>NUCLEOTIDE SEQUENCE</scope>
</reference>
<dbReference type="Proteomes" id="UP000688137">
    <property type="component" value="Unassembled WGS sequence"/>
</dbReference>
<sequence>MGMCTSQQQKKPKPLIKLIKIKMDDSHQSKDIQEAIQIWNKIDGVITKMKSTSKISNNLQEDANKINKLLKSHHNSKFLETFFSYYDQFQLKINDQIIQHQELWIQYESIFSNLDSLNSKFTKLGYVSRNGCTQSFTKYN</sequence>
<keyword evidence="2" id="KW-1185">Reference proteome</keyword>
<organism evidence="1 2">
    <name type="scientific">Paramecium primaurelia</name>
    <dbReference type="NCBI Taxonomy" id="5886"/>
    <lineage>
        <taxon>Eukaryota</taxon>
        <taxon>Sar</taxon>
        <taxon>Alveolata</taxon>
        <taxon>Ciliophora</taxon>
        <taxon>Intramacronucleata</taxon>
        <taxon>Oligohymenophorea</taxon>
        <taxon>Peniculida</taxon>
        <taxon>Parameciidae</taxon>
        <taxon>Paramecium</taxon>
    </lineage>
</organism>
<dbReference type="OMA" id="AIQIWNK"/>
<dbReference type="AlphaFoldDB" id="A0A8S1PQ21"/>
<evidence type="ECO:0000313" key="2">
    <source>
        <dbReference type="Proteomes" id="UP000688137"/>
    </source>
</evidence>
<name>A0A8S1PQ21_PARPR</name>
<evidence type="ECO:0000313" key="1">
    <source>
        <dbReference type="EMBL" id="CAD8105136.1"/>
    </source>
</evidence>
<comment type="caution">
    <text evidence="1">The sequence shown here is derived from an EMBL/GenBank/DDBJ whole genome shotgun (WGS) entry which is preliminary data.</text>
</comment>